<evidence type="ECO:0000313" key="2">
    <source>
        <dbReference type="EMBL" id="KAK4887344.1"/>
    </source>
</evidence>
<feature type="region of interest" description="Disordered" evidence="1">
    <location>
        <begin position="32"/>
        <end position="57"/>
    </location>
</feature>
<reference evidence="3" key="1">
    <citation type="submission" date="2023-01" db="EMBL/GenBank/DDBJ databases">
        <title>Key to firefly adult light organ development and bioluminescence: homeobox transcription factors regulate luciferase expression and transportation to peroxisome.</title>
        <authorList>
            <person name="Fu X."/>
        </authorList>
    </citation>
    <scope>NUCLEOTIDE SEQUENCE [LARGE SCALE GENOMIC DNA]</scope>
</reference>
<accession>A0AAN7Q6H7</accession>
<dbReference type="Proteomes" id="UP001353858">
    <property type="component" value="Unassembled WGS sequence"/>
</dbReference>
<evidence type="ECO:0000256" key="1">
    <source>
        <dbReference type="SAM" id="MobiDB-lite"/>
    </source>
</evidence>
<comment type="caution">
    <text evidence="2">The sequence shown here is derived from an EMBL/GenBank/DDBJ whole genome shotgun (WGS) entry which is preliminary data.</text>
</comment>
<organism evidence="2 3">
    <name type="scientific">Aquatica leii</name>
    <dbReference type="NCBI Taxonomy" id="1421715"/>
    <lineage>
        <taxon>Eukaryota</taxon>
        <taxon>Metazoa</taxon>
        <taxon>Ecdysozoa</taxon>
        <taxon>Arthropoda</taxon>
        <taxon>Hexapoda</taxon>
        <taxon>Insecta</taxon>
        <taxon>Pterygota</taxon>
        <taxon>Neoptera</taxon>
        <taxon>Endopterygota</taxon>
        <taxon>Coleoptera</taxon>
        <taxon>Polyphaga</taxon>
        <taxon>Elateriformia</taxon>
        <taxon>Elateroidea</taxon>
        <taxon>Lampyridae</taxon>
        <taxon>Luciolinae</taxon>
        <taxon>Aquatica</taxon>
    </lineage>
</organism>
<dbReference type="EMBL" id="JARPUR010000001">
    <property type="protein sequence ID" value="KAK4887344.1"/>
    <property type="molecule type" value="Genomic_DNA"/>
</dbReference>
<proteinExistence type="predicted"/>
<gene>
    <name evidence="2" type="ORF">RN001_003615</name>
</gene>
<name>A0AAN7Q6H7_9COLE</name>
<dbReference type="AlphaFoldDB" id="A0AAN7Q6H7"/>
<protein>
    <submittedName>
        <fullName evidence="2">Uncharacterized protein</fullName>
    </submittedName>
</protein>
<feature type="compositionally biased region" description="Polar residues" evidence="1">
    <location>
        <begin position="339"/>
        <end position="348"/>
    </location>
</feature>
<feature type="region of interest" description="Disordered" evidence="1">
    <location>
        <begin position="306"/>
        <end position="348"/>
    </location>
</feature>
<feature type="compositionally biased region" description="Basic residues" evidence="1">
    <location>
        <begin position="311"/>
        <end position="320"/>
    </location>
</feature>
<keyword evidence="3" id="KW-1185">Reference proteome</keyword>
<sequence>MSDQPGPSKRIKFNDSNFEDTVMRWYNEIDEDASDVGSGDENIVSDHDSCSEEGLSISGEIDAEEQELEDCIEEKKNKNSTAVNKSPAKVFYGKNKFKWKSEPDTPRRKTPKHNIIMHLPGLRGPAMQSTTATSALIWSYFLDDDMLTTVVYFTNRKLSQMAVNYKNKSRNFPSRLPIPMSVNDHVDSDENVPTINSIFVDVPPVTQDEVAKATRTDPILDKETDFLATTIHANKEGLIRDTATPPRTIISDAAAVNSPRPKWSSSVAPASSLLSNNNCNPACSSVTLSSSSFADVLQIVSPAAVSDVTRRDKRERRKKEKSVILTSTTAKQALEETRSSNSSNVAAT</sequence>
<evidence type="ECO:0000313" key="3">
    <source>
        <dbReference type="Proteomes" id="UP001353858"/>
    </source>
</evidence>